<proteinExistence type="predicted"/>
<gene>
    <name evidence="1" type="ORF">S06H3_19421</name>
</gene>
<protein>
    <recommendedName>
        <fullName evidence="2">DUF2877 domain-containing protein</fullName>
    </recommendedName>
</protein>
<evidence type="ECO:0008006" key="2">
    <source>
        <dbReference type="Google" id="ProtNLM"/>
    </source>
</evidence>
<evidence type="ECO:0000313" key="1">
    <source>
        <dbReference type="EMBL" id="GAI05921.1"/>
    </source>
</evidence>
<organism evidence="1">
    <name type="scientific">marine sediment metagenome</name>
    <dbReference type="NCBI Taxonomy" id="412755"/>
    <lineage>
        <taxon>unclassified sequences</taxon>
        <taxon>metagenomes</taxon>
        <taxon>ecological metagenomes</taxon>
    </lineage>
</organism>
<accession>X1LJA3</accession>
<dbReference type="EMBL" id="BARV01009944">
    <property type="protein sequence ID" value="GAI05921.1"/>
    <property type="molecule type" value="Genomic_DNA"/>
</dbReference>
<dbReference type="Pfam" id="PF11392">
    <property type="entry name" value="AllH"/>
    <property type="match status" value="1"/>
</dbReference>
<sequence>MLLAKSVASDLIDTLTSKTVDGTVHSVFDHACNIQLDKNSLITLISPKLPNYPSAIKLDIAEDQKLCSIGFKTGIKTVINKDEIKMPEVCISIKLTGAKVWDSSPLFLRSKISEEILNKNIEKIRDLTLKYGEIEGVASILDGNEVDNNYKKFIVNSVKRLAKGISDFDYKEITEASKGLIGLGPGLTPAADDFLLGILASLYYMGYYFGNHLENLKKIAGFIIYDLPGRTTFISKIMLKNGMKARFSEPIKDLMLAVVHNTSVQDKC</sequence>
<comment type="caution">
    <text evidence="1">The sequence shown here is derived from an EMBL/GenBank/DDBJ whole genome shotgun (WGS) entry which is preliminary data.</text>
</comment>
<reference evidence="1" key="1">
    <citation type="journal article" date="2014" name="Front. Microbiol.">
        <title>High frequency of phylogenetically diverse reductive dehalogenase-homologous genes in deep subseafloor sedimentary metagenomes.</title>
        <authorList>
            <person name="Kawai M."/>
            <person name="Futagami T."/>
            <person name="Toyoda A."/>
            <person name="Takaki Y."/>
            <person name="Nishi S."/>
            <person name="Hori S."/>
            <person name="Arai W."/>
            <person name="Tsubouchi T."/>
            <person name="Morono Y."/>
            <person name="Uchiyama I."/>
            <person name="Ito T."/>
            <person name="Fujiyama A."/>
            <person name="Inagaki F."/>
            <person name="Takami H."/>
        </authorList>
    </citation>
    <scope>NUCLEOTIDE SEQUENCE</scope>
    <source>
        <strain evidence="1">Expedition CK06-06</strain>
    </source>
</reference>
<dbReference type="InterPro" id="IPR021530">
    <property type="entry name" value="AllH-like"/>
</dbReference>
<dbReference type="AlphaFoldDB" id="X1LJA3"/>
<feature type="non-terminal residue" evidence="1">
    <location>
        <position position="268"/>
    </location>
</feature>
<name>X1LJA3_9ZZZZ</name>